<accession>A0A6J4PUE7</accession>
<feature type="non-terminal residue" evidence="2">
    <location>
        <position position="40"/>
    </location>
</feature>
<feature type="region of interest" description="Disordered" evidence="1">
    <location>
        <begin position="1"/>
        <end position="40"/>
    </location>
</feature>
<evidence type="ECO:0000256" key="1">
    <source>
        <dbReference type="SAM" id="MobiDB-lite"/>
    </source>
</evidence>
<name>A0A6J4PUE7_9BACT</name>
<proteinExistence type="predicted"/>
<dbReference type="EMBL" id="CADCUQ010000735">
    <property type="protein sequence ID" value="CAA9426386.1"/>
    <property type="molecule type" value="Genomic_DNA"/>
</dbReference>
<evidence type="ECO:0000313" key="2">
    <source>
        <dbReference type="EMBL" id="CAA9426386.1"/>
    </source>
</evidence>
<gene>
    <name evidence="2" type="ORF">AVDCRST_MAG64-3203</name>
</gene>
<sequence>RHPSARFAPAAPLRPSGIVARGRRRRAGGGGTRPVAGRVV</sequence>
<protein>
    <submittedName>
        <fullName evidence="2">Uncharacterized protein</fullName>
    </submittedName>
</protein>
<dbReference type="AlphaFoldDB" id="A0A6J4PUE7"/>
<reference evidence="2" key="1">
    <citation type="submission" date="2020-02" db="EMBL/GenBank/DDBJ databases">
        <authorList>
            <person name="Meier V. D."/>
        </authorList>
    </citation>
    <scope>NUCLEOTIDE SEQUENCE</scope>
    <source>
        <strain evidence="2">AVDCRST_MAG64</strain>
    </source>
</reference>
<feature type="non-terminal residue" evidence="2">
    <location>
        <position position="1"/>
    </location>
</feature>
<organism evidence="2">
    <name type="scientific">uncultured Phycisphaerae bacterium</name>
    <dbReference type="NCBI Taxonomy" id="904963"/>
    <lineage>
        <taxon>Bacteria</taxon>
        <taxon>Pseudomonadati</taxon>
        <taxon>Planctomycetota</taxon>
        <taxon>Phycisphaerae</taxon>
        <taxon>environmental samples</taxon>
    </lineage>
</organism>